<feature type="region of interest" description="Disordered" evidence="5">
    <location>
        <begin position="15"/>
        <end position="44"/>
    </location>
</feature>
<feature type="domain" description="Methyltransferase type 12" evidence="6">
    <location>
        <begin position="126"/>
        <end position="227"/>
    </location>
</feature>
<accession>A0AAD5ULE6</accession>
<evidence type="ECO:0000256" key="5">
    <source>
        <dbReference type="SAM" id="MobiDB-lite"/>
    </source>
</evidence>
<sequence>MDQVELIGVQLKGNHITESRELSDESNSLGNEQNYPPEPQSKVLKKLERAEAITGEKEVKAKEMLEKQNNSAKAPSEFNKERYVREAAKSWNLFYKRNTTNFFKDRHWTEREFPELGKVGNDRKLLEIGCGVGNFVFPLLKANPELFIYCCDFSPKAIELVQQNSEYDPTRCKAFVCDMTTRDLLDEIEPNSIDLLSSIFCLSAIPPQKIDVCMENIAKVLKPGGIFMFRDYGLYDASQLRFKAENKIDERFYVRGDGTFTLFFTPAYLQSLCEKVGLEMIENDYVLKEVINRKKELSMDRIFVQGRFRKI</sequence>
<dbReference type="InterPro" id="IPR029063">
    <property type="entry name" value="SAM-dependent_MTases_sf"/>
</dbReference>
<feature type="compositionally biased region" description="Polar residues" evidence="5">
    <location>
        <begin position="25"/>
        <end position="34"/>
    </location>
</feature>
<dbReference type="EC" id="2.1.1.-" evidence="4"/>
<dbReference type="GO" id="GO:0008757">
    <property type="term" value="F:S-adenosylmethionine-dependent methyltransferase activity"/>
    <property type="evidence" value="ECO:0007669"/>
    <property type="project" value="UniProtKB-ARBA"/>
</dbReference>
<dbReference type="PIRSF" id="PIRSF037755">
    <property type="entry name" value="Mettl2_prd"/>
    <property type="match status" value="1"/>
</dbReference>
<dbReference type="Gene3D" id="3.40.50.150">
    <property type="entry name" value="Vaccinia Virus protein VP39"/>
    <property type="match status" value="1"/>
</dbReference>
<dbReference type="SUPFAM" id="SSF53335">
    <property type="entry name" value="S-adenosyl-L-methionine-dependent methyltransferases"/>
    <property type="match status" value="1"/>
</dbReference>
<dbReference type="InterPro" id="IPR026113">
    <property type="entry name" value="METTL2/6/8-like"/>
</dbReference>
<dbReference type="GO" id="GO:0032259">
    <property type="term" value="P:methylation"/>
    <property type="evidence" value="ECO:0007669"/>
    <property type="project" value="UniProtKB-KW"/>
</dbReference>
<evidence type="ECO:0000313" key="8">
    <source>
        <dbReference type="Proteomes" id="UP001210925"/>
    </source>
</evidence>
<dbReference type="InterPro" id="IPR013217">
    <property type="entry name" value="Methyltransf_12"/>
</dbReference>
<dbReference type="CDD" id="cd02440">
    <property type="entry name" value="AdoMet_MTases"/>
    <property type="match status" value="1"/>
</dbReference>
<dbReference type="GO" id="GO:0008173">
    <property type="term" value="F:RNA methyltransferase activity"/>
    <property type="evidence" value="ECO:0007669"/>
    <property type="project" value="UniProtKB-ARBA"/>
</dbReference>
<proteinExistence type="inferred from homology"/>
<evidence type="ECO:0000256" key="2">
    <source>
        <dbReference type="ARBA" id="ARBA00022603"/>
    </source>
</evidence>
<comment type="function">
    <text evidence="4">S-adenosyl-L-methionine-dependent methyltransferase.</text>
</comment>
<comment type="similarity">
    <text evidence="1 4">Belongs to the methyltransferase superfamily. METL family.</text>
</comment>
<keyword evidence="3 4" id="KW-0808">Transferase</keyword>
<dbReference type="PANTHER" id="PTHR22809:SF5">
    <property type="entry name" value="TRNA N(3)-METHYLCYTIDINE METHYLTRANSFERASE METTL6"/>
    <property type="match status" value="1"/>
</dbReference>
<dbReference type="AlphaFoldDB" id="A0AAD5ULE6"/>
<evidence type="ECO:0000256" key="4">
    <source>
        <dbReference type="PIRNR" id="PIRNR037755"/>
    </source>
</evidence>
<evidence type="ECO:0000313" key="7">
    <source>
        <dbReference type="EMBL" id="KAJ3261367.1"/>
    </source>
</evidence>
<evidence type="ECO:0000259" key="6">
    <source>
        <dbReference type="Pfam" id="PF08242"/>
    </source>
</evidence>
<keyword evidence="8" id="KW-1185">Reference proteome</keyword>
<gene>
    <name evidence="7" type="primary">METTL6</name>
    <name evidence="7" type="ORF">HK103_005975</name>
</gene>
<protein>
    <recommendedName>
        <fullName evidence="4">tRNA N(3)-methylcytidine methyltransferase</fullName>
        <ecNumber evidence="4">2.1.1.-</ecNumber>
    </recommendedName>
</protein>
<dbReference type="PANTHER" id="PTHR22809">
    <property type="entry name" value="METHYLTRANSFERASE-RELATED"/>
    <property type="match status" value="1"/>
</dbReference>
<comment type="caution">
    <text evidence="7">The sequence shown here is derived from an EMBL/GenBank/DDBJ whole genome shotgun (WGS) entry which is preliminary data.</text>
</comment>
<reference evidence="7" key="1">
    <citation type="submission" date="2020-05" db="EMBL/GenBank/DDBJ databases">
        <title>Phylogenomic resolution of chytrid fungi.</title>
        <authorList>
            <person name="Stajich J.E."/>
            <person name="Amses K."/>
            <person name="Simmons R."/>
            <person name="Seto K."/>
            <person name="Myers J."/>
            <person name="Bonds A."/>
            <person name="Quandt C.A."/>
            <person name="Barry K."/>
            <person name="Liu P."/>
            <person name="Grigoriev I."/>
            <person name="Longcore J.E."/>
            <person name="James T.Y."/>
        </authorList>
    </citation>
    <scope>NUCLEOTIDE SEQUENCE</scope>
    <source>
        <strain evidence="7">PLAUS21</strain>
    </source>
</reference>
<dbReference type="Proteomes" id="UP001210925">
    <property type="component" value="Unassembled WGS sequence"/>
</dbReference>
<evidence type="ECO:0000256" key="3">
    <source>
        <dbReference type="ARBA" id="ARBA00022679"/>
    </source>
</evidence>
<evidence type="ECO:0000256" key="1">
    <source>
        <dbReference type="ARBA" id="ARBA00009725"/>
    </source>
</evidence>
<name>A0AAD5ULE6_9FUNG</name>
<dbReference type="EMBL" id="JADGKB010000006">
    <property type="protein sequence ID" value="KAJ3261367.1"/>
    <property type="molecule type" value="Genomic_DNA"/>
</dbReference>
<dbReference type="Pfam" id="PF08242">
    <property type="entry name" value="Methyltransf_12"/>
    <property type="match status" value="1"/>
</dbReference>
<organism evidence="7 8">
    <name type="scientific">Boothiomyces macroporosus</name>
    <dbReference type="NCBI Taxonomy" id="261099"/>
    <lineage>
        <taxon>Eukaryota</taxon>
        <taxon>Fungi</taxon>
        <taxon>Fungi incertae sedis</taxon>
        <taxon>Chytridiomycota</taxon>
        <taxon>Chytridiomycota incertae sedis</taxon>
        <taxon>Chytridiomycetes</taxon>
        <taxon>Rhizophydiales</taxon>
        <taxon>Terramycetaceae</taxon>
        <taxon>Boothiomyces</taxon>
    </lineage>
</organism>
<keyword evidence="2 4" id="KW-0489">Methyltransferase</keyword>